<organism evidence="1 2">
    <name type="scientific">Sinorhizobium medicae</name>
    <dbReference type="NCBI Taxonomy" id="110321"/>
    <lineage>
        <taxon>Bacteria</taxon>
        <taxon>Pseudomonadati</taxon>
        <taxon>Pseudomonadota</taxon>
        <taxon>Alphaproteobacteria</taxon>
        <taxon>Hyphomicrobiales</taxon>
        <taxon>Rhizobiaceae</taxon>
        <taxon>Sinorhizobium/Ensifer group</taxon>
        <taxon>Sinorhizobium</taxon>
    </lineage>
</organism>
<proteinExistence type="predicted"/>
<dbReference type="Proteomes" id="UP000507954">
    <property type="component" value="Unassembled WGS sequence"/>
</dbReference>
<protein>
    <submittedName>
        <fullName evidence="1">Uncharacterized protein</fullName>
    </submittedName>
</protein>
<evidence type="ECO:0000313" key="2">
    <source>
        <dbReference type="Proteomes" id="UP000507954"/>
    </source>
</evidence>
<evidence type="ECO:0000313" key="1">
    <source>
        <dbReference type="EMBL" id="VTZ64443.1"/>
    </source>
</evidence>
<dbReference type="AlphaFoldDB" id="A0A508X978"/>
<reference evidence="1 2" key="1">
    <citation type="submission" date="2019-06" db="EMBL/GenBank/DDBJ databases">
        <authorList>
            <person name="Le Quere A."/>
            <person name="Colella S."/>
        </authorList>
    </citation>
    <scope>NUCLEOTIDE SEQUENCE [LARGE SCALE GENOMIC DNA]</scope>
    <source>
        <strain evidence="1">EmedicaeMD41</strain>
    </source>
</reference>
<accession>A0A508X978</accession>
<gene>
    <name evidence="1" type="ORF">EMEDMD4_60025</name>
</gene>
<sequence>MESYSTSPPVISSSAEIVVLKQQMFQEIQERPISFHYRMYRRRALAVKSLGLLATRVQRD</sequence>
<name>A0A508X978_9HYPH</name>
<dbReference type="EMBL" id="CABFNB010000128">
    <property type="protein sequence ID" value="VTZ64443.1"/>
    <property type="molecule type" value="Genomic_DNA"/>
</dbReference>